<evidence type="ECO:0000313" key="2">
    <source>
        <dbReference type="Proteomes" id="UP000886822"/>
    </source>
</evidence>
<dbReference type="Proteomes" id="UP000886822">
    <property type="component" value="Unassembled WGS sequence"/>
</dbReference>
<proteinExistence type="predicted"/>
<accession>A0A9D1QS49</accession>
<dbReference type="Pfam" id="PF04439">
    <property type="entry name" value="Adenyl_transf"/>
    <property type="match status" value="1"/>
</dbReference>
<name>A0A9D1QS49_9LACO</name>
<sequence length="278" mass="31684">MATTLTQLLNYAQNHAFIQAVGTEGSTNDASVPDDQWQDTDVTFFTNDVTQFDFADWTAVFGQPTIVRQKEPTNPYIKETADWRIFLTQFADSSRIDLKIAPVTAISAYLANDSLNTIVWSRDGSFQPRETSDASSRLYAPTQAAFNAMLNTFYWHIGNVAKGLGRDKFLYAVEINNQLVRPQLLQGLAWVVASARGKDGFNPGPKFQNLADHLPKDVYVRLQQTYRQENVKKLRHSALLEASLMIWTQQRMVQYAGLRLPDYLANRIRQLDDWINRI</sequence>
<dbReference type="Gene3D" id="3.30.460.10">
    <property type="entry name" value="Beta Polymerase, domain 2"/>
    <property type="match status" value="1"/>
</dbReference>
<dbReference type="AlphaFoldDB" id="A0A9D1QS49"/>
<protein>
    <submittedName>
        <fullName evidence="1">Aminoglycoside 6-adenylyltransferase</fullName>
    </submittedName>
</protein>
<gene>
    <name evidence="1" type="ORF">H9875_01390</name>
</gene>
<dbReference type="SUPFAM" id="SSF81301">
    <property type="entry name" value="Nucleotidyltransferase"/>
    <property type="match status" value="1"/>
</dbReference>
<comment type="caution">
    <text evidence="1">The sequence shown here is derived from an EMBL/GenBank/DDBJ whole genome shotgun (WGS) entry which is preliminary data.</text>
</comment>
<reference evidence="1" key="2">
    <citation type="submission" date="2021-04" db="EMBL/GenBank/DDBJ databases">
        <authorList>
            <person name="Gilroy R."/>
        </authorList>
    </citation>
    <scope>NUCLEOTIDE SEQUENCE</scope>
    <source>
        <strain evidence="1">CHK173-259</strain>
    </source>
</reference>
<evidence type="ECO:0000313" key="1">
    <source>
        <dbReference type="EMBL" id="HIW71257.1"/>
    </source>
</evidence>
<dbReference type="InterPro" id="IPR007530">
    <property type="entry name" value="Aminoglycoside_adenylylTfrase"/>
</dbReference>
<dbReference type="InterPro" id="IPR043519">
    <property type="entry name" value="NT_sf"/>
</dbReference>
<dbReference type="EMBL" id="DXGJ01000014">
    <property type="protein sequence ID" value="HIW71257.1"/>
    <property type="molecule type" value="Genomic_DNA"/>
</dbReference>
<reference evidence="1" key="1">
    <citation type="journal article" date="2021" name="PeerJ">
        <title>Extensive microbial diversity within the chicken gut microbiome revealed by metagenomics and culture.</title>
        <authorList>
            <person name="Gilroy R."/>
            <person name="Ravi A."/>
            <person name="Getino M."/>
            <person name="Pursley I."/>
            <person name="Horton D.L."/>
            <person name="Alikhan N.F."/>
            <person name="Baker D."/>
            <person name="Gharbi K."/>
            <person name="Hall N."/>
            <person name="Watson M."/>
            <person name="Adriaenssens E.M."/>
            <person name="Foster-Nyarko E."/>
            <person name="Jarju S."/>
            <person name="Secka A."/>
            <person name="Antonio M."/>
            <person name="Oren A."/>
            <person name="Chaudhuri R.R."/>
            <person name="La Ragione R."/>
            <person name="Hildebrand F."/>
            <person name="Pallen M.J."/>
        </authorList>
    </citation>
    <scope>NUCLEOTIDE SEQUENCE</scope>
    <source>
        <strain evidence="1">CHK173-259</strain>
    </source>
</reference>
<organism evidence="1 2">
    <name type="scientific">Candidatus Levilactobacillus faecigallinarum</name>
    <dbReference type="NCBI Taxonomy" id="2838638"/>
    <lineage>
        <taxon>Bacteria</taxon>
        <taxon>Bacillati</taxon>
        <taxon>Bacillota</taxon>
        <taxon>Bacilli</taxon>
        <taxon>Lactobacillales</taxon>
        <taxon>Lactobacillaceae</taxon>
        <taxon>Levilactobacillus</taxon>
    </lineage>
</organism>
<dbReference type="SUPFAM" id="SSF81631">
    <property type="entry name" value="PAP/OAS1 substrate-binding domain"/>
    <property type="match status" value="1"/>
</dbReference>
<dbReference type="Gene3D" id="1.20.120.330">
    <property type="entry name" value="Nucleotidyltransferases domain 2"/>
    <property type="match status" value="1"/>
</dbReference>